<evidence type="ECO:0000256" key="1">
    <source>
        <dbReference type="ARBA" id="ARBA00038494"/>
    </source>
</evidence>
<accession>A0A0K2GH34</accession>
<dbReference type="RefSeq" id="WP_053380850.1">
    <property type="nucleotide sequence ID" value="NZ_CP011801.1"/>
</dbReference>
<dbReference type="PANTHER" id="PTHR43630">
    <property type="entry name" value="POLY-BETA-1,6-N-ACETYL-D-GLUCOSAMINE SYNTHASE"/>
    <property type="match status" value="1"/>
</dbReference>
<dbReference type="GO" id="GO:0016757">
    <property type="term" value="F:glycosyltransferase activity"/>
    <property type="evidence" value="ECO:0007669"/>
    <property type="project" value="UniProtKB-KW"/>
</dbReference>
<organism evidence="3 4">
    <name type="scientific">Nitrospira moscoviensis</name>
    <dbReference type="NCBI Taxonomy" id="42253"/>
    <lineage>
        <taxon>Bacteria</taxon>
        <taxon>Pseudomonadati</taxon>
        <taxon>Nitrospirota</taxon>
        <taxon>Nitrospiria</taxon>
        <taxon>Nitrospirales</taxon>
        <taxon>Nitrospiraceae</taxon>
        <taxon>Nitrospira</taxon>
    </lineage>
</organism>
<comment type="similarity">
    <text evidence="1">Belongs to the glycosyltransferase 2 family. WaaE/KdtX subfamily.</text>
</comment>
<reference evidence="3 4" key="1">
    <citation type="journal article" date="2015" name="Proc. Natl. Acad. Sci. U.S.A.">
        <title>Expanded metabolic versatility of ubiquitous nitrite-oxidizing bacteria from the genus Nitrospira.</title>
        <authorList>
            <person name="Koch H."/>
            <person name="Lucker S."/>
            <person name="Albertsen M."/>
            <person name="Kitzinger K."/>
            <person name="Herbold C."/>
            <person name="Spieck E."/>
            <person name="Nielsen P.H."/>
            <person name="Wagner M."/>
            <person name="Daims H."/>
        </authorList>
    </citation>
    <scope>NUCLEOTIDE SEQUENCE [LARGE SCALE GENOMIC DNA]</scope>
    <source>
        <strain evidence="3 4">NSP M-1</strain>
    </source>
</reference>
<dbReference type="EC" id="2.4.-.-" evidence="3"/>
<dbReference type="KEGG" id="nmv:NITMOv2_3520"/>
<dbReference type="Proteomes" id="UP000069205">
    <property type="component" value="Chromosome"/>
</dbReference>
<feature type="domain" description="Glycosyltransferase 2-like" evidence="2">
    <location>
        <begin position="4"/>
        <end position="86"/>
    </location>
</feature>
<dbReference type="PATRIC" id="fig|42253.5.peg.3471"/>
<dbReference type="CDD" id="cd02511">
    <property type="entry name" value="Beta4Glucosyltransferase"/>
    <property type="match status" value="1"/>
</dbReference>
<keyword evidence="3" id="KW-0808">Transferase</keyword>
<dbReference type="Pfam" id="PF00535">
    <property type="entry name" value="Glycos_transf_2"/>
    <property type="match status" value="1"/>
</dbReference>
<keyword evidence="4" id="KW-1185">Reference proteome</keyword>
<dbReference type="SUPFAM" id="SSF53448">
    <property type="entry name" value="Nucleotide-diphospho-sugar transferases"/>
    <property type="match status" value="1"/>
</dbReference>
<evidence type="ECO:0000313" key="3">
    <source>
        <dbReference type="EMBL" id="ALA59912.1"/>
    </source>
</evidence>
<dbReference type="AlphaFoldDB" id="A0A0K2GH34"/>
<dbReference type="STRING" id="42253.NITMOv2_3520"/>
<evidence type="ECO:0000313" key="4">
    <source>
        <dbReference type="Proteomes" id="UP000069205"/>
    </source>
</evidence>
<sequence>MPLSIVVITKNEERNIDACLGSIRWADEIIVVDACSDDRTVDLARRYTEHVVVREWPGFGPQKNFAMDQATSEWILIVDADERVTDVLRDEILRTIGGTVPDEVAAFEIPRRNFFYGRWLRGGGVYPDYQIRLLRRGAGRYDDTLVHERLNLHGRISRLTQPLDHYSIPTVGHHFRKIARYTTLAASEKLKAEIRISPAQVAWHHLGTFLKVYGVRKGYIDGTPGLIAALFAAMYTFVKYAKAWALVEQRGKG</sequence>
<dbReference type="PANTHER" id="PTHR43630:SF2">
    <property type="entry name" value="GLYCOSYLTRANSFERASE"/>
    <property type="match status" value="1"/>
</dbReference>
<keyword evidence="3" id="KW-0328">Glycosyltransferase</keyword>
<dbReference type="Gene3D" id="3.90.550.10">
    <property type="entry name" value="Spore Coat Polysaccharide Biosynthesis Protein SpsA, Chain A"/>
    <property type="match status" value="1"/>
</dbReference>
<gene>
    <name evidence="3" type="primary">waaE</name>
    <name evidence="3" type="ORF">NITMOv2_3520</name>
</gene>
<protein>
    <submittedName>
        <fullName evidence="3">Lipopolysaccharide core biosynthesis glycosyltransferase WaaE</fullName>
        <ecNumber evidence="3">2.4.-.-</ecNumber>
    </submittedName>
</protein>
<name>A0A0K2GH34_NITMO</name>
<proteinExistence type="inferred from homology"/>
<dbReference type="InterPro" id="IPR001173">
    <property type="entry name" value="Glyco_trans_2-like"/>
</dbReference>
<dbReference type="InterPro" id="IPR029044">
    <property type="entry name" value="Nucleotide-diphossugar_trans"/>
</dbReference>
<dbReference type="EMBL" id="CP011801">
    <property type="protein sequence ID" value="ALA59912.1"/>
    <property type="molecule type" value="Genomic_DNA"/>
</dbReference>
<dbReference type="OrthoDB" id="8564828at2"/>
<evidence type="ECO:0000259" key="2">
    <source>
        <dbReference type="Pfam" id="PF00535"/>
    </source>
</evidence>